<keyword evidence="3 5" id="KW-1133">Transmembrane helix</keyword>
<sequence length="266" mass="29080">MEILGYLSAIIIGLVMGLIGGGGSILSVPIFVYVFGFDAVTATALSLFVVGVTSSVGSVGFIRQGQINYRTAFTFGIPSILGVLFSRRLVLPHLPHYIINRWGITLTKDMFLLLLFSILMLIASVKMIQKNERPRLRKYDEVNYTLLVSQGLLVGIITGLIGAGGGFLIVPALVMLLGLTMKRAVATSLFIISMNSLLGFLSTMKMVKHDWGFLLVFSALSVLGIFIGLGLSKKMDGRKLKPLFGWIVLAMGLFIIIKEIFLKQQF</sequence>
<feature type="transmembrane region" description="Helical" evidence="5">
    <location>
        <begin position="69"/>
        <end position="90"/>
    </location>
</feature>
<feature type="transmembrane region" description="Helical" evidence="5">
    <location>
        <begin position="211"/>
        <end position="231"/>
    </location>
</feature>
<feature type="transmembrane region" description="Helical" evidence="5">
    <location>
        <begin position="40"/>
        <end position="62"/>
    </location>
</feature>
<dbReference type="InterPro" id="IPR002781">
    <property type="entry name" value="TM_pro_TauE-like"/>
</dbReference>
<keyword evidence="5" id="KW-1003">Cell membrane</keyword>
<feature type="transmembrane region" description="Helical" evidence="5">
    <location>
        <begin position="152"/>
        <end position="178"/>
    </location>
</feature>
<feature type="transmembrane region" description="Helical" evidence="5">
    <location>
        <begin position="110"/>
        <end position="128"/>
    </location>
</feature>
<evidence type="ECO:0000256" key="3">
    <source>
        <dbReference type="ARBA" id="ARBA00022989"/>
    </source>
</evidence>
<reference evidence="6 7" key="1">
    <citation type="submission" date="2020-08" db="EMBL/GenBank/DDBJ databases">
        <title>A Genomic Blueprint of the Chicken Gut Microbiome.</title>
        <authorList>
            <person name="Gilroy R."/>
            <person name="Ravi A."/>
            <person name="Getino M."/>
            <person name="Pursley I."/>
            <person name="Horton D.L."/>
            <person name="Alikhan N.-F."/>
            <person name="Baker D."/>
            <person name="Gharbi K."/>
            <person name="Hall N."/>
            <person name="Watson M."/>
            <person name="Adriaenssens E.M."/>
            <person name="Foster-Nyarko E."/>
            <person name="Jarju S."/>
            <person name="Secka A."/>
            <person name="Antonio M."/>
            <person name="Oren A."/>
            <person name="Chaudhuri R."/>
            <person name="La Ragione R.M."/>
            <person name="Hildebrand F."/>
            <person name="Pallen M.J."/>
        </authorList>
    </citation>
    <scope>NUCLEOTIDE SEQUENCE [LARGE SCALE GENOMIC DNA]</scope>
    <source>
        <strain evidence="6 7">Sa1CVA4</strain>
    </source>
</reference>
<evidence type="ECO:0000256" key="4">
    <source>
        <dbReference type="ARBA" id="ARBA00023136"/>
    </source>
</evidence>
<evidence type="ECO:0000313" key="7">
    <source>
        <dbReference type="Proteomes" id="UP000626242"/>
    </source>
</evidence>
<organism evidence="6 7">
    <name type="scientific">Kaistella pullorum</name>
    <dbReference type="NCBI Taxonomy" id="2763074"/>
    <lineage>
        <taxon>Bacteria</taxon>
        <taxon>Pseudomonadati</taxon>
        <taxon>Bacteroidota</taxon>
        <taxon>Flavobacteriia</taxon>
        <taxon>Flavobacteriales</taxon>
        <taxon>Weeksellaceae</taxon>
        <taxon>Chryseobacterium group</taxon>
        <taxon>Kaistella</taxon>
    </lineage>
</organism>
<protein>
    <recommendedName>
        <fullName evidence="5">Probable membrane transporter protein</fullName>
    </recommendedName>
</protein>
<keyword evidence="2 5" id="KW-0812">Transmembrane</keyword>
<comment type="subcellular location">
    <subcellularLocation>
        <location evidence="5">Cell membrane</location>
        <topology evidence="5">Multi-pass membrane protein</topology>
    </subcellularLocation>
    <subcellularLocation>
        <location evidence="1">Membrane</location>
        <topology evidence="1">Multi-pass membrane protein</topology>
    </subcellularLocation>
</comment>
<keyword evidence="4 5" id="KW-0472">Membrane</keyword>
<keyword evidence="7" id="KW-1185">Reference proteome</keyword>
<evidence type="ECO:0000256" key="5">
    <source>
        <dbReference type="RuleBase" id="RU363041"/>
    </source>
</evidence>
<comment type="similarity">
    <text evidence="5">Belongs to the 4-toluene sulfonate uptake permease (TSUP) (TC 2.A.102) family.</text>
</comment>
<evidence type="ECO:0000256" key="1">
    <source>
        <dbReference type="ARBA" id="ARBA00004141"/>
    </source>
</evidence>
<dbReference type="EMBL" id="JACSPS010000001">
    <property type="protein sequence ID" value="MBD8017317.1"/>
    <property type="molecule type" value="Genomic_DNA"/>
</dbReference>
<dbReference type="InterPro" id="IPR051598">
    <property type="entry name" value="TSUP/Inactive_protease-like"/>
</dbReference>
<dbReference type="RefSeq" id="WP_251832522.1">
    <property type="nucleotide sequence ID" value="NZ_JACSPS010000001.1"/>
</dbReference>
<dbReference type="Proteomes" id="UP000626242">
    <property type="component" value="Unassembled WGS sequence"/>
</dbReference>
<comment type="caution">
    <text evidence="6">The sequence shown here is derived from an EMBL/GenBank/DDBJ whole genome shotgun (WGS) entry which is preliminary data.</text>
</comment>
<evidence type="ECO:0000313" key="6">
    <source>
        <dbReference type="EMBL" id="MBD8017317.1"/>
    </source>
</evidence>
<dbReference type="PANTHER" id="PTHR43701">
    <property type="entry name" value="MEMBRANE TRANSPORTER PROTEIN MJ0441-RELATED"/>
    <property type="match status" value="1"/>
</dbReference>
<accession>A0ABR8WK50</accession>
<name>A0ABR8WK50_9FLAO</name>
<dbReference type="Pfam" id="PF01925">
    <property type="entry name" value="TauE"/>
    <property type="match status" value="1"/>
</dbReference>
<proteinExistence type="inferred from homology"/>
<dbReference type="PANTHER" id="PTHR43701:SF2">
    <property type="entry name" value="MEMBRANE TRANSPORTER PROTEIN YJNA-RELATED"/>
    <property type="match status" value="1"/>
</dbReference>
<gene>
    <name evidence="6" type="ORF">H9628_02425</name>
</gene>
<feature type="transmembrane region" description="Helical" evidence="5">
    <location>
        <begin position="7"/>
        <end position="34"/>
    </location>
</feature>
<feature type="transmembrane region" description="Helical" evidence="5">
    <location>
        <begin position="243"/>
        <end position="262"/>
    </location>
</feature>
<feature type="transmembrane region" description="Helical" evidence="5">
    <location>
        <begin position="184"/>
        <end position="204"/>
    </location>
</feature>
<evidence type="ECO:0000256" key="2">
    <source>
        <dbReference type="ARBA" id="ARBA00022692"/>
    </source>
</evidence>